<proteinExistence type="predicted"/>
<dbReference type="AlphaFoldDB" id="A0A8J8NZV5"/>
<name>A0A8J8NZV5_HALGN</name>
<sequence length="119" mass="13821">MSTSQILFAINNKLLSTLLKKMSSHFINYQQFADAWSSMDTKNIKQVTILGKAIKKQRSFTKYLPKRRLKNYRFNTPQLKATVSSICVVPTTTQLKCQILTTIKRYSKHRLIIYQSSSK</sequence>
<reference evidence="1" key="1">
    <citation type="submission" date="2019-06" db="EMBL/GenBank/DDBJ databases">
        <authorList>
            <person name="Zheng W."/>
        </authorList>
    </citation>
    <scope>NUCLEOTIDE SEQUENCE</scope>
    <source>
        <strain evidence="1">QDHG01</strain>
    </source>
</reference>
<keyword evidence="2" id="KW-1185">Reference proteome</keyword>
<comment type="caution">
    <text evidence="1">The sequence shown here is derived from an EMBL/GenBank/DDBJ whole genome shotgun (WGS) entry which is preliminary data.</text>
</comment>
<dbReference type="EMBL" id="RRYP01003943">
    <property type="protein sequence ID" value="TNV83320.1"/>
    <property type="molecule type" value="Genomic_DNA"/>
</dbReference>
<gene>
    <name evidence="1" type="ORF">FGO68_gene13480</name>
</gene>
<dbReference type="Proteomes" id="UP000785679">
    <property type="component" value="Unassembled WGS sequence"/>
</dbReference>
<evidence type="ECO:0000313" key="2">
    <source>
        <dbReference type="Proteomes" id="UP000785679"/>
    </source>
</evidence>
<organism evidence="1 2">
    <name type="scientific">Halteria grandinella</name>
    <dbReference type="NCBI Taxonomy" id="5974"/>
    <lineage>
        <taxon>Eukaryota</taxon>
        <taxon>Sar</taxon>
        <taxon>Alveolata</taxon>
        <taxon>Ciliophora</taxon>
        <taxon>Intramacronucleata</taxon>
        <taxon>Spirotrichea</taxon>
        <taxon>Stichotrichia</taxon>
        <taxon>Sporadotrichida</taxon>
        <taxon>Halteriidae</taxon>
        <taxon>Halteria</taxon>
    </lineage>
</organism>
<protein>
    <submittedName>
        <fullName evidence="1">Uncharacterized protein</fullName>
    </submittedName>
</protein>
<accession>A0A8J8NZV5</accession>
<evidence type="ECO:0000313" key="1">
    <source>
        <dbReference type="EMBL" id="TNV83320.1"/>
    </source>
</evidence>